<sequence>MKKHFKNKKLTQCINFCCAGHGIEKNKLPHNKNYNKKSYHTLF</sequence>
<dbReference type="AlphaFoldDB" id="A0A0M2NAV0"/>
<dbReference type="Proteomes" id="UP000034076">
    <property type="component" value="Unassembled WGS sequence"/>
</dbReference>
<name>A0A0M2NAV0_9FIRM</name>
<keyword evidence="2" id="KW-1185">Reference proteome</keyword>
<comment type="caution">
    <text evidence="1">The sequence shown here is derived from an EMBL/GenBank/DDBJ whole genome shotgun (WGS) entry which is preliminary data.</text>
</comment>
<evidence type="ECO:0000313" key="2">
    <source>
        <dbReference type="Proteomes" id="UP000034076"/>
    </source>
</evidence>
<organism evidence="1 2">
    <name type="scientific">Christensenella hongkongensis</name>
    <dbReference type="NCBI Taxonomy" id="270498"/>
    <lineage>
        <taxon>Bacteria</taxon>
        <taxon>Bacillati</taxon>
        <taxon>Bacillota</taxon>
        <taxon>Clostridia</taxon>
        <taxon>Christensenellales</taxon>
        <taxon>Christensenellaceae</taxon>
        <taxon>Christensenella</taxon>
    </lineage>
</organism>
<reference evidence="1 2" key="1">
    <citation type="submission" date="2015-04" db="EMBL/GenBank/DDBJ databases">
        <title>Draft genome sequence of bacteremic isolate Catabacter hongkongensis type strain HKU16T.</title>
        <authorList>
            <person name="Lau S.K."/>
            <person name="Teng J.L."/>
            <person name="Huang Y."/>
            <person name="Curreem S.O."/>
            <person name="Tsui S.K."/>
            <person name="Woo P.C."/>
        </authorList>
    </citation>
    <scope>NUCLEOTIDE SEQUENCE [LARGE SCALE GENOMIC DNA]</scope>
    <source>
        <strain evidence="1 2">HKU16</strain>
    </source>
</reference>
<dbReference type="EMBL" id="LAYJ01000131">
    <property type="protein sequence ID" value="KKI49599.1"/>
    <property type="molecule type" value="Genomic_DNA"/>
</dbReference>
<protein>
    <submittedName>
        <fullName evidence="1">Uncharacterized protein</fullName>
    </submittedName>
</protein>
<accession>A0A0M2NAV0</accession>
<proteinExistence type="predicted"/>
<gene>
    <name evidence="1" type="ORF">CHK_2821</name>
</gene>
<evidence type="ECO:0000313" key="1">
    <source>
        <dbReference type="EMBL" id="KKI49599.1"/>
    </source>
</evidence>